<dbReference type="Proteomes" id="UP000463868">
    <property type="component" value="Chromosome"/>
</dbReference>
<accession>A0A857IGA5</accession>
<protein>
    <submittedName>
        <fullName evidence="1">Uncharacterized protein</fullName>
    </submittedName>
</protein>
<sequence length="465" mass="52462">MKFNKITVGFIACTIGASLYSYHLYAGKSPQAGMEVVTSQDAISSKQKDNRVLVNNLNDAQALFNILYKPVDKNGIKNKEDLENFNKERESDFKFIAYLDDVLSAYQYKGVKTYKNNGKDRYLVAFTHKAAEYADMLTEGSSLDLFLFQKVGESYELIARTSSEGLVNSSSGSTAKNDMTYDHIMNSEPINIGSKHKGFIASLSFGGGGQETNFASIILINEAENKIYEIDDNIKLAQKHWGSDTEFSYDSFYFLDQSKESNGVYDLAVLYEGENDLKKSDEDNPNILPYNIYKTYKFDGKNYKLATEQPNPYSSTINVDGYKNYFSKMNYEGYAPISYESLLGFVDRCYGDYWLSQGIRAYKPSQKTEEFFTWKVKGVKLYGLDVIGVKRGVCDISGEDRCGYAGDTIVIFDASIDQARKVLKEKTFIDYANLSADQKGTYPYLEPIVFNGKVKAALSYYNPNP</sequence>
<dbReference type="RefSeq" id="WP_160126447.1">
    <property type="nucleotide sequence ID" value="NZ_CP031972.1"/>
</dbReference>
<reference evidence="1 2" key="1">
    <citation type="submission" date="2018-08" db="EMBL/GenBank/DDBJ databases">
        <title>Analysis of the genomic diversity of Mexican Acinetobacter haemolyticus clinical isolates.</title>
        <authorList>
            <person name="Castro-Jaimes S."/>
            <person name="Cevallos M.A."/>
        </authorList>
    </citation>
    <scope>NUCLEOTIDE SEQUENCE [LARGE SCALE GENOMIC DNA]</scope>
    <source>
        <strain evidence="1 2">AN43</strain>
    </source>
</reference>
<evidence type="ECO:0000313" key="2">
    <source>
        <dbReference type="Proteomes" id="UP000463868"/>
    </source>
</evidence>
<name>A0A857IGA5_ACIHA</name>
<evidence type="ECO:0000313" key="1">
    <source>
        <dbReference type="EMBL" id="QHI12168.1"/>
    </source>
</evidence>
<dbReference type="EMBL" id="CP031976">
    <property type="protein sequence ID" value="QHI12168.1"/>
    <property type="molecule type" value="Genomic_DNA"/>
</dbReference>
<proteinExistence type="predicted"/>
<organism evidence="1 2">
    <name type="scientific">Acinetobacter haemolyticus</name>
    <dbReference type="NCBI Taxonomy" id="29430"/>
    <lineage>
        <taxon>Bacteria</taxon>
        <taxon>Pseudomonadati</taxon>
        <taxon>Pseudomonadota</taxon>
        <taxon>Gammaproteobacteria</taxon>
        <taxon>Moraxellales</taxon>
        <taxon>Moraxellaceae</taxon>
        <taxon>Acinetobacter</taxon>
    </lineage>
</organism>
<gene>
    <name evidence="1" type="ORF">AhaeAN43_01600</name>
</gene>
<dbReference type="AlphaFoldDB" id="A0A857IGA5"/>